<evidence type="ECO:0000256" key="3">
    <source>
        <dbReference type="ARBA" id="ARBA00022691"/>
    </source>
</evidence>
<dbReference type="PRINTS" id="PR00506">
    <property type="entry name" value="D21N6MTFRASE"/>
</dbReference>
<dbReference type="InterPro" id="IPR002295">
    <property type="entry name" value="N4/N6-MTase_EcoPI_Mod-like"/>
</dbReference>
<keyword evidence="1 6" id="KW-0489">Methyltransferase</keyword>
<keyword evidence="2" id="KW-0808">Transferase</keyword>
<dbReference type="GO" id="GO:0008170">
    <property type="term" value="F:N-methyltransferase activity"/>
    <property type="evidence" value="ECO:0007669"/>
    <property type="project" value="InterPro"/>
</dbReference>
<dbReference type="GO" id="GO:0003677">
    <property type="term" value="F:DNA binding"/>
    <property type="evidence" value="ECO:0007669"/>
    <property type="project" value="InterPro"/>
</dbReference>
<proteinExistence type="predicted"/>
<evidence type="ECO:0000259" key="5">
    <source>
        <dbReference type="Pfam" id="PF01555"/>
    </source>
</evidence>
<accession>A0A809RAN1</accession>
<dbReference type="GO" id="GO:0005737">
    <property type="term" value="C:cytoplasm"/>
    <property type="evidence" value="ECO:0007669"/>
    <property type="project" value="TreeGrafter"/>
</dbReference>
<feature type="domain" description="DNA methylase N-4/N-6" evidence="5">
    <location>
        <begin position="161"/>
        <end position="488"/>
    </location>
</feature>
<reference evidence="6" key="1">
    <citation type="journal article" name="DNA Res.">
        <title>The physiological potential of anammox bacteria as revealed by their core genome structure.</title>
        <authorList>
            <person name="Okubo T."/>
            <person name="Toyoda A."/>
            <person name="Fukuhara K."/>
            <person name="Uchiyama I."/>
            <person name="Harigaya Y."/>
            <person name="Kuroiwa M."/>
            <person name="Suzuki T."/>
            <person name="Murakami Y."/>
            <person name="Suwa Y."/>
            <person name="Takami H."/>
        </authorList>
    </citation>
    <scope>NUCLEOTIDE SEQUENCE</scope>
    <source>
        <strain evidence="6">317325-2</strain>
    </source>
</reference>
<dbReference type="EMBL" id="AP021858">
    <property type="protein sequence ID" value="BBO24623.1"/>
    <property type="molecule type" value="Genomic_DNA"/>
</dbReference>
<dbReference type="GO" id="GO:0032259">
    <property type="term" value="P:methylation"/>
    <property type="evidence" value="ECO:0007669"/>
    <property type="project" value="UniProtKB-KW"/>
</dbReference>
<name>A0A809RAN1_9BACT</name>
<organism evidence="6 7">
    <name type="scientific">Candidatus Nitrosymbiomonas proteolyticus</name>
    <dbReference type="NCBI Taxonomy" id="2608984"/>
    <lineage>
        <taxon>Bacteria</taxon>
        <taxon>Bacillati</taxon>
        <taxon>Armatimonadota</taxon>
        <taxon>Armatimonadota incertae sedis</taxon>
        <taxon>Candidatus Nitrosymbiomonas</taxon>
    </lineage>
</organism>
<evidence type="ECO:0000256" key="2">
    <source>
        <dbReference type="ARBA" id="ARBA00022679"/>
    </source>
</evidence>
<dbReference type="Pfam" id="PF01555">
    <property type="entry name" value="N6_N4_Mtase"/>
    <property type="match status" value="1"/>
</dbReference>
<dbReference type="PANTHER" id="PTHR13370">
    <property type="entry name" value="RNA METHYLASE-RELATED"/>
    <property type="match status" value="1"/>
</dbReference>
<dbReference type="AlphaFoldDB" id="A0A809RAN1"/>
<keyword evidence="3" id="KW-0949">S-adenosyl-L-methionine</keyword>
<evidence type="ECO:0000256" key="4">
    <source>
        <dbReference type="SAM" id="MobiDB-lite"/>
    </source>
</evidence>
<evidence type="ECO:0000313" key="7">
    <source>
        <dbReference type="Proteomes" id="UP000662873"/>
    </source>
</evidence>
<dbReference type="InterPro" id="IPR002941">
    <property type="entry name" value="DNA_methylase_N4/N6"/>
</dbReference>
<feature type="region of interest" description="Disordered" evidence="4">
    <location>
        <begin position="1"/>
        <end position="47"/>
    </location>
</feature>
<gene>
    <name evidence="6" type="ORF">NPRO_22180</name>
</gene>
<sequence length="972" mass="108783">MARGKKSAGRAKDAEAYKYSKDEATRKNNPESGMVDYVSAEPSSKSTKSAKSIYCWDPRESPQLVWAGKAGLKKVEVEEETSLEVPLVNLHIHERVSTEAILRSVQRKDAQRSLFADPELDFTKEIQFYKHDVDWSNRMILGDSLLVMNSLLEREGMRGAVQCIYMDPPYGIKYASNFQPRIDQRDVKDGKDEDLTREVMQVQAFRDTWELGVHSYLTYLRDRLLLSRELLADSGSIFVQIGDENVHRVRCLMDEVFGEENFCGQIVFLKTTGKESGLLDHTFDFLLWFAKDKAKTKFRQTTKRRFPSDDSNFRFAEDKDGSRFALTKPQMRVVDRLADEYRIYRQNPLTSQSGSESTTVPYEYAGITYRPKKGGWKTNATGLSRLAAARRLEGVGQTLTFIRFIDDFPYQDDNDVWEDTRQSGFGTEKTYAVTTAERVIERCILMTTDPGDLVLDPTCGSGTTAYVAEQWGRRWITMDTSRVALAIARNRLMTAAFDYYKLRHPTSGVSGGFVYKTVPHVTLKSIAQNPEIDRIVDECGPGLDAALKEVNSALGRDYKEWEVPRFDPSTPSTASTKELGEFWKLKREMQARIDASIAKNAPTEELVDQPQKETGIVRVSGPFTMEAVPNVGAEMSMAVETVDAVDGMSVTVFSPTEQVESGNVSAYISDMIEKLRKTGVVAKSGQKLSFQSLRPLGHATLHADGETQNGEPKSIAVVFGPQNGSISESHVKDALHAGKKYDILLLCGYDFTPTAQEMAQAASKDDWQVLLAYVAPDTVMTDLLKDTKASQLFTMIGEPDVVVYRQGDPNLPTLLAQARERAGLGPSEPIRNPQSEIRNRSAYEVLLRAEDLAEGELFVELRGVDVYDPVTGEVKSDAGENVHALLIDQDYDGKSFCICQALFPNKKDSWTKIAKNLKGTIDEEAFSAFRTLVSLPFKPGTSFDREFGKEGRVQIKVIDQRGNAVVKTVRVD</sequence>
<evidence type="ECO:0000313" key="6">
    <source>
        <dbReference type="EMBL" id="BBO24623.1"/>
    </source>
</evidence>
<dbReference type="KEGG" id="npy:NPRO_22180"/>
<dbReference type="Gene3D" id="3.40.50.150">
    <property type="entry name" value="Vaccinia Virus protein VP39"/>
    <property type="match status" value="1"/>
</dbReference>
<dbReference type="Proteomes" id="UP000662873">
    <property type="component" value="Chromosome"/>
</dbReference>
<feature type="compositionally biased region" description="Basic and acidic residues" evidence="4">
    <location>
        <begin position="10"/>
        <end position="29"/>
    </location>
</feature>
<dbReference type="PANTHER" id="PTHR13370:SF16">
    <property type="entry name" value="SITE-SPECIFIC DNA-METHYLTRANSFERASE (ADENINE-SPECIFIC)"/>
    <property type="match status" value="1"/>
</dbReference>
<evidence type="ECO:0000256" key="1">
    <source>
        <dbReference type="ARBA" id="ARBA00022603"/>
    </source>
</evidence>
<protein>
    <submittedName>
        <fullName evidence="6">Adenine specific DNA methylase Mod</fullName>
    </submittedName>
</protein>
<dbReference type="SUPFAM" id="SSF53335">
    <property type="entry name" value="S-adenosyl-L-methionine-dependent methyltransferases"/>
    <property type="match status" value="1"/>
</dbReference>
<dbReference type="InterPro" id="IPR029063">
    <property type="entry name" value="SAM-dependent_MTases_sf"/>
</dbReference>